<feature type="region of interest" description="Disordered" evidence="1">
    <location>
        <begin position="526"/>
        <end position="604"/>
    </location>
</feature>
<feature type="compositionally biased region" description="Low complexity" evidence="1">
    <location>
        <begin position="553"/>
        <end position="562"/>
    </location>
</feature>
<keyword evidence="3" id="KW-1185">Reference proteome</keyword>
<comment type="caution">
    <text evidence="2">The sequence shown here is derived from an EMBL/GenBank/DDBJ whole genome shotgun (WGS) entry which is preliminary data.</text>
</comment>
<proteinExistence type="predicted"/>
<feature type="compositionally biased region" description="Basic and acidic residues" evidence="1">
    <location>
        <begin position="77"/>
        <end position="96"/>
    </location>
</feature>
<feature type="region of interest" description="Disordered" evidence="1">
    <location>
        <begin position="315"/>
        <end position="390"/>
    </location>
</feature>
<feature type="compositionally biased region" description="Basic and acidic residues" evidence="1">
    <location>
        <begin position="32"/>
        <end position="57"/>
    </location>
</feature>
<evidence type="ECO:0000256" key="1">
    <source>
        <dbReference type="SAM" id="MobiDB-lite"/>
    </source>
</evidence>
<feature type="compositionally biased region" description="Polar residues" evidence="1">
    <location>
        <begin position="238"/>
        <end position="255"/>
    </location>
</feature>
<gene>
    <name evidence="2" type="ORF">AL01_04025</name>
</gene>
<organism evidence="2 3">
    <name type="scientific">Bombella intestini</name>
    <dbReference type="NCBI Taxonomy" id="1539051"/>
    <lineage>
        <taxon>Bacteria</taxon>
        <taxon>Pseudomonadati</taxon>
        <taxon>Pseudomonadota</taxon>
        <taxon>Alphaproteobacteria</taxon>
        <taxon>Acetobacterales</taxon>
        <taxon>Acetobacteraceae</taxon>
        <taxon>Bombella</taxon>
    </lineage>
</organism>
<accession>A0A1S8GQB3</accession>
<feature type="region of interest" description="Disordered" evidence="1">
    <location>
        <begin position="1"/>
        <end position="108"/>
    </location>
</feature>
<evidence type="ECO:0000313" key="3">
    <source>
        <dbReference type="Proteomes" id="UP000200980"/>
    </source>
</evidence>
<reference evidence="2 3" key="1">
    <citation type="journal article" date="2016" name="PLoS ONE">
        <title>Whole-Genome Sequence Analysis of Bombella intestini LMG 28161T, a Novel Acetic Acid Bacterium Isolated from the Crop of a Red-Tailed Bumble Bee, Bombus lapidarius.</title>
        <authorList>
            <person name="Li L."/>
            <person name="Illeghems K."/>
            <person name="Van Kerrebroeck S."/>
            <person name="Borremans W."/>
            <person name="Cleenwerck I."/>
            <person name="Smagghe G."/>
            <person name="De Vuyst L."/>
            <person name="Vandamme P."/>
        </authorList>
    </citation>
    <scope>NUCLEOTIDE SEQUENCE [LARGE SCALE GENOMIC DNA]</scope>
    <source>
        <strain evidence="2 3">R-52487</strain>
    </source>
</reference>
<feature type="region of interest" description="Disordered" evidence="1">
    <location>
        <begin position="236"/>
        <end position="260"/>
    </location>
</feature>
<dbReference type="Proteomes" id="UP000200980">
    <property type="component" value="Unassembled WGS sequence"/>
</dbReference>
<protein>
    <submittedName>
        <fullName evidence="2">Uncharacterized protein</fullName>
    </submittedName>
</protein>
<feature type="compositionally biased region" description="Low complexity" evidence="1">
    <location>
        <begin position="570"/>
        <end position="582"/>
    </location>
</feature>
<sequence length="618" mass="62356">MRSSSGKNFAGVLADQAPSDHSEANISSPAESGRDTVPEKKGTDEPAKSTGRPDDALHSAVEAQDKAAGLSSVGVSRAEEEKTEDEKAGADPHAAEQQEQGSPQGHDEVTTASLNMQALSLAALMASPQPVQVSSSGALQSAQTGGTGMAMAFSNAGSIEALSHNDQSSRAGLGMALTGNALAGNLTQATASATAMSASSTTSHLSQALLSMGTVGSAATAPTSAMTSFIAGAMEGASSHSQQQPIGYGNVSSGHATGERQTETTLMASQQAAQASATAMSATQAMKDRTFPTVQTMSFQPSTAGILPVSASMVNGASATSRQDDTRNGSTGQPDSLFSLMVKASPKESELSFAGGGEQGSAGSEQGMAGHGGTVSTDVSAGDSGQEMPGNLSSFAGLVTTSEGRLIQPEAHSGTAGVVTSEARQMTSETGLFALQGSSAAGVLTGRAVAGQAGTLTMTVTTADSTSVHVQLDRSAAGMSALSLQGQDDGTTEALQKTHHVLARQLDEAGLHAGLMKIDVLPADAGHMAGGQDRNTSQHQGQGGYQASGQHTGQSSFQQEGGFFAGGESGRQQDQRSQQGRDLSAPLQQEPFFRAEGDDVAAPATTRSVRTGYLNISV</sequence>
<dbReference type="STRING" id="1539051.AL01_04025"/>
<dbReference type="AlphaFoldDB" id="A0A1S8GQB3"/>
<dbReference type="EMBL" id="JATM01000002">
    <property type="protein sequence ID" value="OOL18910.1"/>
    <property type="molecule type" value="Genomic_DNA"/>
</dbReference>
<evidence type="ECO:0000313" key="2">
    <source>
        <dbReference type="EMBL" id="OOL18910.1"/>
    </source>
</evidence>
<name>A0A1S8GQB3_9PROT</name>